<evidence type="ECO:0000313" key="2">
    <source>
        <dbReference type="Proteomes" id="UP000317977"/>
    </source>
</evidence>
<keyword evidence="2" id="KW-1185">Reference proteome</keyword>
<evidence type="ECO:0000313" key="1">
    <source>
        <dbReference type="EMBL" id="TWU51152.1"/>
    </source>
</evidence>
<protein>
    <submittedName>
        <fullName evidence="1">Uncharacterized protein</fullName>
    </submittedName>
</protein>
<sequence>MATSGLLMDGRNNTGTCTGAISLVHAMHVPRTAPRFCNQLTDGLVDTARRRFGFANAW</sequence>
<organism evidence="1 2">
    <name type="scientific">Rubripirellula reticaptiva</name>
    <dbReference type="NCBI Taxonomy" id="2528013"/>
    <lineage>
        <taxon>Bacteria</taxon>
        <taxon>Pseudomonadati</taxon>
        <taxon>Planctomycetota</taxon>
        <taxon>Planctomycetia</taxon>
        <taxon>Pirellulales</taxon>
        <taxon>Pirellulaceae</taxon>
        <taxon>Rubripirellula</taxon>
    </lineage>
</organism>
<proteinExistence type="predicted"/>
<reference evidence="1 2" key="1">
    <citation type="submission" date="2019-02" db="EMBL/GenBank/DDBJ databases">
        <title>Deep-cultivation of Planctomycetes and their phenomic and genomic characterization uncovers novel biology.</title>
        <authorList>
            <person name="Wiegand S."/>
            <person name="Jogler M."/>
            <person name="Boedeker C."/>
            <person name="Pinto D."/>
            <person name="Vollmers J."/>
            <person name="Rivas-Marin E."/>
            <person name="Kohn T."/>
            <person name="Peeters S.H."/>
            <person name="Heuer A."/>
            <person name="Rast P."/>
            <person name="Oberbeckmann S."/>
            <person name="Bunk B."/>
            <person name="Jeske O."/>
            <person name="Meyerdierks A."/>
            <person name="Storesund J.E."/>
            <person name="Kallscheuer N."/>
            <person name="Luecker S."/>
            <person name="Lage O.M."/>
            <person name="Pohl T."/>
            <person name="Merkel B.J."/>
            <person name="Hornburger P."/>
            <person name="Mueller R.-W."/>
            <person name="Bruemmer F."/>
            <person name="Labrenz M."/>
            <person name="Spormann A.M."/>
            <person name="Op Den Camp H."/>
            <person name="Overmann J."/>
            <person name="Amann R."/>
            <person name="Jetten M.S.M."/>
            <person name="Mascher T."/>
            <person name="Medema M.H."/>
            <person name="Devos D.P."/>
            <person name="Kaster A.-K."/>
            <person name="Ovreas L."/>
            <person name="Rohde M."/>
            <person name="Galperin M.Y."/>
            <person name="Jogler C."/>
        </authorList>
    </citation>
    <scope>NUCLEOTIDE SEQUENCE [LARGE SCALE GENOMIC DNA]</scope>
    <source>
        <strain evidence="1 2">Poly59</strain>
    </source>
</reference>
<dbReference type="EMBL" id="SJPX01000003">
    <property type="protein sequence ID" value="TWU51152.1"/>
    <property type="molecule type" value="Genomic_DNA"/>
</dbReference>
<name>A0A5C6EPV8_9BACT</name>
<dbReference type="AlphaFoldDB" id="A0A5C6EPV8"/>
<gene>
    <name evidence="1" type="ORF">Poly59_27420</name>
</gene>
<comment type="caution">
    <text evidence="1">The sequence shown here is derived from an EMBL/GenBank/DDBJ whole genome shotgun (WGS) entry which is preliminary data.</text>
</comment>
<accession>A0A5C6EPV8</accession>
<dbReference type="Proteomes" id="UP000317977">
    <property type="component" value="Unassembled WGS sequence"/>
</dbReference>